<dbReference type="RefSeq" id="WP_009016514.1">
    <property type="nucleotide sequence ID" value="NZ_CAXTLT010000005.1"/>
</dbReference>
<evidence type="ECO:0000256" key="1">
    <source>
        <dbReference type="SAM" id="SignalP"/>
    </source>
</evidence>
<feature type="chain" id="PRO_5043136855" evidence="1">
    <location>
        <begin position="20"/>
        <end position="404"/>
    </location>
</feature>
<evidence type="ECO:0000313" key="6">
    <source>
        <dbReference type="EMBL" id="MRZ07778.1"/>
    </source>
</evidence>
<evidence type="ECO:0000313" key="9">
    <source>
        <dbReference type="Proteomes" id="UP000461276"/>
    </source>
</evidence>
<dbReference type="Proteomes" id="UP001210126">
    <property type="component" value="Unassembled WGS sequence"/>
</dbReference>
<dbReference type="Proteomes" id="UP000461276">
    <property type="component" value="Unassembled WGS sequence"/>
</dbReference>
<dbReference type="AlphaFoldDB" id="A0A174WGL7"/>
<dbReference type="EMBL" id="WKMW01000016">
    <property type="protein sequence ID" value="MRY85665.1"/>
    <property type="molecule type" value="Genomic_DNA"/>
</dbReference>
<evidence type="ECO:0000313" key="4">
    <source>
        <dbReference type="EMBL" id="MRY85665.1"/>
    </source>
</evidence>
<evidence type="ECO:0000313" key="3">
    <source>
        <dbReference type="EMBL" id="MDB9006646.1"/>
    </source>
</evidence>
<evidence type="ECO:0000313" key="7">
    <source>
        <dbReference type="Proteomes" id="UP000095332"/>
    </source>
</evidence>
<reference evidence="3" key="3">
    <citation type="submission" date="2023-01" db="EMBL/GenBank/DDBJ databases">
        <title>Human gut microbiome strain richness.</title>
        <authorList>
            <person name="Chen-Liaw A."/>
        </authorList>
    </citation>
    <scope>NUCLEOTIDE SEQUENCE</scope>
    <source>
        <strain evidence="3">RTP21484st1_E5_RTP21484_190118</strain>
    </source>
</reference>
<dbReference type="Proteomes" id="UP000471216">
    <property type="component" value="Unassembled WGS sequence"/>
</dbReference>
<sequence>MKRLIFTLLVMALVTGCSSDDMLNDIQNNTKNKADNVYDLQKSKMEAMSLADNLNSSFESSITKSSNTVYPNYYGGNYINEEGRLVVLTVGDTIEFRNRIKTRVISDNFELEPCLYSYNYLLTTINNLNIFFDTIEGKKMLQELSISAFGLLDNKNQVFVDIKDLNSDKINQFKNKIMDTPAIIFRNTDFECSTHLASDIHPGGPLYTTSTVNNNKGGSFGYRVKSRSTGAQGFVTCAHVMKTQTAPVYYGLAEKIQIGNCVKLINNGDLDGAFCQVTNNGFTLSNQAAFGAQLSTSIQTLSVGADVLMDGRTTNRRAWGVVQATNVSVSFKDKETGLYTPLYKGLTQTDYECQEGDSGGVVYSTSYKTVGMHEGGGYSTFTYKYIGYYWPASTVNSKLGVTRY</sequence>
<dbReference type="SUPFAM" id="SSF50494">
    <property type="entry name" value="Trypsin-like serine proteases"/>
    <property type="match status" value="1"/>
</dbReference>
<evidence type="ECO:0000313" key="2">
    <source>
        <dbReference type="EMBL" id="CUQ43290.1"/>
    </source>
</evidence>
<organism evidence="2 7">
    <name type="scientific">Parabacteroides distasonis</name>
    <dbReference type="NCBI Taxonomy" id="823"/>
    <lineage>
        <taxon>Bacteria</taxon>
        <taxon>Pseudomonadati</taxon>
        <taxon>Bacteroidota</taxon>
        <taxon>Bacteroidia</taxon>
        <taxon>Bacteroidales</taxon>
        <taxon>Tannerellaceae</taxon>
        <taxon>Parabacteroides</taxon>
    </lineage>
</organism>
<reference evidence="2 7" key="1">
    <citation type="submission" date="2015-09" db="EMBL/GenBank/DDBJ databases">
        <authorList>
            <consortium name="Pathogen Informatics"/>
        </authorList>
    </citation>
    <scope>NUCLEOTIDE SEQUENCE [LARGE SCALE GENOMIC DNA]</scope>
    <source>
        <strain evidence="2 7">2789STDY5834948</strain>
    </source>
</reference>
<keyword evidence="3" id="KW-0449">Lipoprotein</keyword>
<dbReference type="Gene3D" id="2.40.10.10">
    <property type="entry name" value="Trypsin-like serine proteases"/>
    <property type="match status" value="2"/>
</dbReference>
<evidence type="ECO:0000313" key="8">
    <source>
        <dbReference type="Proteomes" id="UP000450599"/>
    </source>
</evidence>
<keyword evidence="1" id="KW-0732">Signal</keyword>
<accession>A0A174WGL7</accession>
<name>A0A174WGL7_PARDI</name>
<dbReference type="EMBL" id="CZBM01000012">
    <property type="protein sequence ID" value="CUQ43290.1"/>
    <property type="molecule type" value="Genomic_DNA"/>
</dbReference>
<dbReference type="EMBL" id="JAQMPJ010000019">
    <property type="protein sequence ID" value="MDB9006646.1"/>
    <property type="molecule type" value="Genomic_DNA"/>
</dbReference>
<evidence type="ECO:0000313" key="5">
    <source>
        <dbReference type="EMBL" id="MRY94321.1"/>
    </source>
</evidence>
<gene>
    <name evidence="2" type="ORF">ERS852560_02857</name>
    <name evidence="6" type="ORF">GKD54_16505</name>
    <name evidence="4" type="ORF">GKD58_15605</name>
    <name evidence="5" type="ORF">GKD67_14020</name>
    <name evidence="3" type="ORF">PN599_16755</name>
</gene>
<dbReference type="InterPro" id="IPR043504">
    <property type="entry name" value="Peptidase_S1_PA_chymotrypsin"/>
</dbReference>
<dbReference type="EMBL" id="WKMX01000016">
    <property type="protein sequence ID" value="MRZ07778.1"/>
    <property type="molecule type" value="Genomic_DNA"/>
</dbReference>
<dbReference type="EMBL" id="WKMY01000009">
    <property type="protein sequence ID" value="MRY94321.1"/>
    <property type="molecule type" value="Genomic_DNA"/>
</dbReference>
<evidence type="ECO:0000313" key="10">
    <source>
        <dbReference type="Proteomes" id="UP000471216"/>
    </source>
</evidence>
<proteinExistence type="predicted"/>
<reference evidence="8 9" key="2">
    <citation type="journal article" date="2019" name="Nat. Med.">
        <title>A library of human gut bacterial isolates paired with longitudinal multiomics data enables mechanistic microbiome research.</title>
        <authorList>
            <person name="Poyet M."/>
            <person name="Groussin M."/>
            <person name="Gibbons S.M."/>
            <person name="Avila-Pacheco J."/>
            <person name="Jiang X."/>
            <person name="Kearney S.M."/>
            <person name="Perrotta A.R."/>
            <person name="Berdy B."/>
            <person name="Zhao S."/>
            <person name="Lieberman T.D."/>
            <person name="Swanson P.K."/>
            <person name="Smith M."/>
            <person name="Roesemann S."/>
            <person name="Alexander J.E."/>
            <person name="Rich S.A."/>
            <person name="Livny J."/>
            <person name="Vlamakis H."/>
            <person name="Clish C."/>
            <person name="Bullock K."/>
            <person name="Deik A."/>
            <person name="Scott J."/>
            <person name="Pierce K.A."/>
            <person name="Xavier R.J."/>
            <person name="Alm E.J."/>
        </authorList>
    </citation>
    <scope>NUCLEOTIDE SEQUENCE [LARGE SCALE GENOMIC DNA]</scope>
    <source>
        <strain evidence="6 10">BIOML-A10</strain>
        <strain evidence="4 8">BIOML-A11</strain>
        <strain evidence="5 9">BIOML-A9</strain>
    </source>
</reference>
<dbReference type="Proteomes" id="UP000450599">
    <property type="component" value="Unassembled WGS sequence"/>
</dbReference>
<protein>
    <submittedName>
        <fullName evidence="3">Membrane lipoprotein lipid attachment site-containing protein</fullName>
    </submittedName>
</protein>
<dbReference type="PROSITE" id="PS51257">
    <property type="entry name" value="PROKAR_LIPOPROTEIN"/>
    <property type="match status" value="1"/>
</dbReference>
<dbReference type="InterPro" id="IPR009003">
    <property type="entry name" value="Peptidase_S1_PA"/>
</dbReference>
<feature type="signal peptide" evidence="1">
    <location>
        <begin position="1"/>
        <end position="19"/>
    </location>
</feature>
<dbReference type="Proteomes" id="UP000095332">
    <property type="component" value="Unassembled WGS sequence"/>
</dbReference>